<feature type="compositionally biased region" description="Low complexity" evidence="1">
    <location>
        <begin position="305"/>
        <end position="314"/>
    </location>
</feature>
<organism evidence="2 3">
    <name type="scientific">Rhodotorula paludigena</name>
    <dbReference type="NCBI Taxonomy" id="86838"/>
    <lineage>
        <taxon>Eukaryota</taxon>
        <taxon>Fungi</taxon>
        <taxon>Dikarya</taxon>
        <taxon>Basidiomycota</taxon>
        <taxon>Pucciniomycotina</taxon>
        <taxon>Microbotryomycetes</taxon>
        <taxon>Sporidiobolales</taxon>
        <taxon>Sporidiobolaceae</taxon>
        <taxon>Rhodotorula</taxon>
    </lineage>
</organism>
<proteinExistence type="predicted"/>
<accession>A0AAV5GXP7</accession>
<feature type="compositionally biased region" description="Basic residues" evidence="1">
    <location>
        <begin position="343"/>
        <end position="352"/>
    </location>
</feature>
<feature type="compositionally biased region" description="Basic and acidic residues" evidence="1">
    <location>
        <begin position="404"/>
        <end position="426"/>
    </location>
</feature>
<dbReference type="AlphaFoldDB" id="A0AAV5GXP7"/>
<feature type="compositionally biased region" description="Basic and acidic residues" evidence="1">
    <location>
        <begin position="629"/>
        <end position="642"/>
    </location>
</feature>
<feature type="compositionally biased region" description="Low complexity" evidence="1">
    <location>
        <begin position="353"/>
        <end position="382"/>
    </location>
</feature>
<evidence type="ECO:0000313" key="3">
    <source>
        <dbReference type="Proteomes" id="UP001342314"/>
    </source>
</evidence>
<gene>
    <name evidence="2" type="ORF">Rhopal_007842-T1</name>
</gene>
<evidence type="ECO:0000313" key="2">
    <source>
        <dbReference type="EMBL" id="GJN94750.1"/>
    </source>
</evidence>
<keyword evidence="3" id="KW-1185">Reference proteome</keyword>
<feature type="compositionally biased region" description="Polar residues" evidence="1">
    <location>
        <begin position="246"/>
        <end position="255"/>
    </location>
</feature>
<feature type="compositionally biased region" description="Basic and acidic residues" evidence="1">
    <location>
        <begin position="656"/>
        <end position="671"/>
    </location>
</feature>
<feature type="compositionally biased region" description="Low complexity" evidence="1">
    <location>
        <begin position="554"/>
        <end position="599"/>
    </location>
</feature>
<feature type="compositionally biased region" description="Low complexity" evidence="1">
    <location>
        <begin position="521"/>
        <end position="533"/>
    </location>
</feature>
<feature type="compositionally biased region" description="Acidic residues" evidence="1">
    <location>
        <begin position="315"/>
        <end position="324"/>
    </location>
</feature>
<feature type="compositionally biased region" description="Acidic residues" evidence="1">
    <location>
        <begin position="476"/>
        <end position="487"/>
    </location>
</feature>
<sequence>MAYALPPVTQSVSKPYKPPLLRASTVSPSSSTLLSVLASLRALAARVPARAPDSAPTLLERVFCEWLPRSDGWAALCDACCVALGEADEGRWRARISQDAVEGLCDALERAQGLQGHSEEHEEARDAVIRWAGRFVEHAEGRSRDKGKGKAALSGPAASDFARFDSPAPAAATSALAPLHGSTSLREATLSARQDATHAGAPANDPLARKASSSSRASKERTTSTSTDAIPAPDSDTGDASRAAPRSSTFQTASSSPPPVRDDLDEPKLVTGAARAEEGPVLDQVAREEMPDEHDEGNHLPHPNQRAQQLAQSDAADDGVDGQNDDDKTLVDDISDTDSVARAARRKAKGKARASPSPAASGFSSAVRFRSRSRSPTPSPDSTSERKLHLLPVPTPTSASSPAPEDRAEHGSARVEKADAARDEGARRKKVVRPAAQPTVKRGIAAAKRSASEKAGRGPGAAGKATRGLFARPSEDGIDELADDDEAPPQAVKGSMLRRRPQKKEQRAGEELAEEEEDELATSSDEAGAAAGRIAKKRTSAAVPKPALKKRKGAPALKKVAAAATKPTASRMSRAKTATTTSSSRNPPIGASAASSISSDSDDEPAMPASKKRSRGGASPSPAPPAKRVQPDRKALKTRSEIQARVTGTRRSTQQMKEERDGGKQKKDVKVKAAKAAKGKILAPAPAPKLNPLRPKPKGPRYSVRGATAEQEGLDEDAAGASRFKEGEVWYKVRQTDGAKAWPVVILRIDDDEVSFAPLPSTTQSSVKPATLSTSGALSVLSREAESVMLPPARKKALDDVNALAADKRRFGKWLEEVRAALEEEEGGDESE</sequence>
<feature type="region of interest" description="Disordered" evidence="1">
    <location>
        <begin position="188"/>
        <end position="719"/>
    </location>
</feature>
<feature type="compositionally biased region" description="Low complexity" evidence="1">
    <location>
        <begin position="679"/>
        <end position="693"/>
    </location>
</feature>
<feature type="compositionally biased region" description="Acidic residues" evidence="1">
    <location>
        <begin position="511"/>
        <end position="520"/>
    </location>
</feature>
<evidence type="ECO:0008006" key="4">
    <source>
        <dbReference type="Google" id="ProtNLM"/>
    </source>
</evidence>
<comment type="caution">
    <text evidence="2">The sequence shown here is derived from an EMBL/GenBank/DDBJ whole genome shotgun (WGS) entry which is preliminary data.</text>
</comment>
<dbReference type="EMBL" id="BQKY01000018">
    <property type="protein sequence ID" value="GJN94750.1"/>
    <property type="molecule type" value="Genomic_DNA"/>
</dbReference>
<name>A0AAV5GXP7_9BASI</name>
<reference evidence="2 3" key="1">
    <citation type="submission" date="2021-12" db="EMBL/GenBank/DDBJ databases">
        <title>High titer production of polyol ester of fatty acids by Rhodotorula paludigena BS15 towards product separation-free biomass refinery.</title>
        <authorList>
            <person name="Mano J."/>
            <person name="Ono H."/>
            <person name="Tanaka T."/>
            <person name="Naito K."/>
            <person name="Sushida H."/>
            <person name="Ike M."/>
            <person name="Tokuyasu K."/>
            <person name="Kitaoka M."/>
        </authorList>
    </citation>
    <scope>NUCLEOTIDE SEQUENCE [LARGE SCALE GENOMIC DNA]</scope>
    <source>
        <strain evidence="2 3">BS15</strain>
    </source>
</reference>
<protein>
    <recommendedName>
        <fullName evidence="4">Proteophosphoglycan ppg4</fullName>
    </recommendedName>
</protein>
<evidence type="ECO:0000256" key="1">
    <source>
        <dbReference type="SAM" id="MobiDB-lite"/>
    </source>
</evidence>
<dbReference type="Proteomes" id="UP001342314">
    <property type="component" value="Unassembled WGS sequence"/>
</dbReference>